<dbReference type="EMBL" id="BGPR01028601">
    <property type="protein sequence ID" value="GBN99843.1"/>
    <property type="molecule type" value="Genomic_DNA"/>
</dbReference>
<dbReference type="OrthoDB" id="6506734at2759"/>
<name>A0A4Y2TJC4_ARAVE</name>
<proteinExistence type="predicted"/>
<reference evidence="1 2" key="1">
    <citation type="journal article" date="2019" name="Sci. Rep.">
        <title>Orb-weaving spider Araneus ventricosus genome elucidates the spidroin gene catalogue.</title>
        <authorList>
            <person name="Kono N."/>
            <person name="Nakamura H."/>
            <person name="Ohtoshi R."/>
            <person name="Moran D.A.P."/>
            <person name="Shinohara A."/>
            <person name="Yoshida Y."/>
            <person name="Fujiwara M."/>
            <person name="Mori M."/>
            <person name="Tomita M."/>
            <person name="Arakawa K."/>
        </authorList>
    </citation>
    <scope>NUCLEOTIDE SEQUENCE [LARGE SCALE GENOMIC DNA]</scope>
</reference>
<sequence>MAGETAEDEAHLICTEKSFELECFKLYDRLISEIKSRSDIYHTISFDFSFLSGKALNESSISYLEKSAADSGAKYNRDMDTLKLVSEVATCKFRVKELVKNISIARFPSGYFESCLKVWVKKCLSEHRNSITDIYDNACEC</sequence>
<organism evidence="1 2">
    <name type="scientific">Araneus ventricosus</name>
    <name type="common">Orbweaver spider</name>
    <name type="synonym">Epeira ventricosa</name>
    <dbReference type="NCBI Taxonomy" id="182803"/>
    <lineage>
        <taxon>Eukaryota</taxon>
        <taxon>Metazoa</taxon>
        <taxon>Ecdysozoa</taxon>
        <taxon>Arthropoda</taxon>
        <taxon>Chelicerata</taxon>
        <taxon>Arachnida</taxon>
        <taxon>Araneae</taxon>
        <taxon>Araneomorphae</taxon>
        <taxon>Entelegynae</taxon>
        <taxon>Araneoidea</taxon>
        <taxon>Araneidae</taxon>
        <taxon>Araneus</taxon>
    </lineage>
</organism>
<protein>
    <submittedName>
        <fullName evidence="1">Uncharacterized protein</fullName>
    </submittedName>
</protein>
<keyword evidence="2" id="KW-1185">Reference proteome</keyword>
<comment type="caution">
    <text evidence="1">The sequence shown here is derived from an EMBL/GenBank/DDBJ whole genome shotgun (WGS) entry which is preliminary data.</text>
</comment>
<gene>
    <name evidence="1" type="ORF">AVEN_155776_1</name>
</gene>
<evidence type="ECO:0000313" key="1">
    <source>
        <dbReference type="EMBL" id="GBN99843.1"/>
    </source>
</evidence>
<dbReference type="AlphaFoldDB" id="A0A4Y2TJC4"/>
<accession>A0A4Y2TJC4</accession>
<evidence type="ECO:0000313" key="2">
    <source>
        <dbReference type="Proteomes" id="UP000499080"/>
    </source>
</evidence>
<dbReference type="Proteomes" id="UP000499080">
    <property type="component" value="Unassembled WGS sequence"/>
</dbReference>